<reference evidence="2 3" key="1">
    <citation type="submission" date="2019-05" db="EMBL/GenBank/DDBJ databases">
        <title>Mikania micrantha, genome provides insights into the molecular mechanism of rapid growth.</title>
        <authorList>
            <person name="Liu B."/>
        </authorList>
    </citation>
    <scope>NUCLEOTIDE SEQUENCE [LARGE SCALE GENOMIC DNA]</scope>
    <source>
        <strain evidence="2">NLD-2019</strain>
        <tissue evidence="2">Leaf</tissue>
    </source>
</reference>
<dbReference type="OrthoDB" id="1114158at2759"/>
<evidence type="ECO:0000256" key="1">
    <source>
        <dbReference type="SAM" id="MobiDB-lite"/>
    </source>
</evidence>
<gene>
    <name evidence="2" type="ORF">E3N88_02481</name>
</gene>
<dbReference type="EMBL" id="SZYD01000001">
    <property type="protein sequence ID" value="KAD7479345.1"/>
    <property type="molecule type" value="Genomic_DNA"/>
</dbReference>
<proteinExistence type="predicted"/>
<evidence type="ECO:0000313" key="3">
    <source>
        <dbReference type="Proteomes" id="UP000326396"/>
    </source>
</evidence>
<evidence type="ECO:0000313" key="2">
    <source>
        <dbReference type="EMBL" id="KAD7479345.1"/>
    </source>
</evidence>
<feature type="compositionally biased region" description="Pro residues" evidence="1">
    <location>
        <begin position="100"/>
        <end position="110"/>
    </location>
</feature>
<protein>
    <submittedName>
        <fullName evidence="2">Uncharacterized protein</fullName>
    </submittedName>
</protein>
<sequence>MGRGEYRTNDMLSSKWRDMNLKVRKFNGIYSQKWQTRRSGQSDAMIEREAEEQYREEFNVPFSLQRRYGVLVCITGCIRGAGVASLPPPNYQGDDDFQPYPEPPPPPTQAPPQGLYRGGNFQPFGPQPNPIFGPPPNPPSPHNPPRTPQRSNRGSSDTQSTHLNRHDTPSRRANSLYQEDNIRGRVDDWDDGVVNEEDQNYQGDWDNNNPDVGYGYHGHQQYDYHNQGYQGQPGVLRRPNVNQYPGGDYEHFHDAFIDESSATAGRTFTLSWSAELPVSLCVIEPTK</sequence>
<dbReference type="AlphaFoldDB" id="A0A5N6Q3W5"/>
<feature type="compositionally biased region" description="Polar residues" evidence="1">
    <location>
        <begin position="151"/>
        <end position="162"/>
    </location>
</feature>
<dbReference type="Proteomes" id="UP000326396">
    <property type="component" value="Linkage Group LG1"/>
</dbReference>
<name>A0A5N6Q3W5_9ASTR</name>
<dbReference type="PANTHER" id="PTHR45023:SF13">
    <property type="entry name" value="PUTATIVE-RELATED"/>
    <property type="match status" value="1"/>
</dbReference>
<comment type="caution">
    <text evidence="2">The sequence shown here is derived from an EMBL/GenBank/DDBJ whole genome shotgun (WGS) entry which is preliminary data.</text>
</comment>
<feature type="region of interest" description="Disordered" evidence="1">
    <location>
        <begin position="84"/>
        <end position="181"/>
    </location>
</feature>
<feature type="compositionally biased region" description="Pro residues" evidence="1">
    <location>
        <begin position="125"/>
        <end position="147"/>
    </location>
</feature>
<organism evidence="2 3">
    <name type="scientific">Mikania micrantha</name>
    <name type="common">bitter vine</name>
    <dbReference type="NCBI Taxonomy" id="192012"/>
    <lineage>
        <taxon>Eukaryota</taxon>
        <taxon>Viridiplantae</taxon>
        <taxon>Streptophyta</taxon>
        <taxon>Embryophyta</taxon>
        <taxon>Tracheophyta</taxon>
        <taxon>Spermatophyta</taxon>
        <taxon>Magnoliopsida</taxon>
        <taxon>eudicotyledons</taxon>
        <taxon>Gunneridae</taxon>
        <taxon>Pentapetalae</taxon>
        <taxon>asterids</taxon>
        <taxon>campanulids</taxon>
        <taxon>Asterales</taxon>
        <taxon>Asteraceae</taxon>
        <taxon>Asteroideae</taxon>
        <taxon>Heliantheae alliance</taxon>
        <taxon>Eupatorieae</taxon>
        <taxon>Mikania</taxon>
    </lineage>
</organism>
<keyword evidence="3" id="KW-1185">Reference proteome</keyword>
<dbReference type="PANTHER" id="PTHR45023">
    <property type="match status" value="1"/>
</dbReference>
<accession>A0A5N6Q3W5</accession>